<feature type="domain" description="Protein kinase" evidence="9">
    <location>
        <begin position="1"/>
        <end position="154"/>
    </location>
</feature>
<dbReference type="Gene3D" id="1.10.510.10">
    <property type="entry name" value="Transferase(Phosphotransferase) domain 1"/>
    <property type="match status" value="1"/>
</dbReference>
<comment type="caution">
    <text evidence="10">The sequence shown here is derived from an EMBL/GenBank/DDBJ whole genome shotgun (WGS) entry which is preliminary data.</text>
</comment>
<sequence length="301" mass="34522">MMQRLLHFVICRVWCTVILSQSAQNFLYTAKDEDSPLKAIDFGLSDFCQPRFKLNDIVRSAYYVVPEVLHRSYSTEADVWSIGVIAYILLCGSRPFWARTESGIFRAVLKADPSFDEAPWPSLSVEAKDFVKRLLNKDPRKQMTAAQALSHPWMRNYNDVKVPLDILIFRLMKMYMRSMALMKNTTDAMNESRIPDLTASLNALQYRRMDFEAFCAAALSVHQLEALDRWEQHAQCAYELFEKDGNRAIVIEELASELGLGPSIPLHVVLHDWIRHTDGKLSFLGFVKLLHGVSSRTFVKP</sequence>
<evidence type="ECO:0000256" key="7">
    <source>
        <dbReference type="ARBA" id="ARBA00022840"/>
    </source>
</evidence>
<dbReference type="SMART" id="SM00220">
    <property type="entry name" value="S_TKc"/>
    <property type="match status" value="1"/>
</dbReference>
<comment type="similarity">
    <text evidence="1">Belongs to the protein kinase superfamily. CAMK Ser/Thr protein kinase family. CaMK subfamily.</text>
</comment>
<dbReference type="Gene3D" id="1.10.238.10">
    <property type="entry name" value="EF-hand"/>
    <property type="match status" value="2"/>
</dbReference>
<dbReference type="EMBL" id="PDCK01000044">
    <property type="protein sequence ID" value="PRQ23214.1"/>
    <property type="molecule type" value="Genomic_DNA"/>
</dbReference>
<feature type="signal peptide" evidence="8">
    <location>
        <begin position="1"/>
        <end position="20"/>
    </location>
</feature>
<proteinExistence type="inferred from homology"/>
<evidence type="ECO:0000313" key="11">
    <source>
        <dbReference type="Proteomes" id="UP000238479"/>
    </source>
</evidence>
<dbReference type="STRING" id="74649.A0A2P6PMQ5"/>
<evidence type="ECO:0000256" key="6">
    <source>
        <dbReference type="ARBA" id="ARBA00022777"/>
    </source>
</evidence>
<protein>
    <recommendedName>
        <fullName evidence="9">Protein kinase domain-containing protein</fullName>
    </recommendedName>
</protein>
<feature type="chain" id="PRO_5015122742" description="Protein kinase domain-containing protein" evidence="8">
    <location>
        <begin position="21"/>
        <end position="301"/>
    </location>
</feature>
<organism evidence="10 11">
    <name type="scientific">Rosa chinensis</name>
    <name type="common">China rose</name>
    <dbReference type="NCBI Taxonomy" id="74649"/>
    <lineage>
        <taxon>Eukaryota</taxon>
        <taxon>Viridiplantae</taxon>
        <taxon>Streptophyta</taxon>
        <taxon>Embryophyta</taxon>
        <taxon>Tracheophyta</taxon>
        <taxon>Spermatophyta</taxon>
        <taxon>Magnoliopsida</taxon>
        <taxon>eudicotyledons</taxon>
        <taxon>Gunneridae</taxon>
        <taxon>Pentapetalae</taxon>
        <taxon>rosids</taxon>
        <taxon>fabids</taxon>
        <taxon>Rosales</taxon>
        <taxon>Rosaceae</taxon>
        <taxon>Rosoideae</taxon>
        <taxon>Rosoideae incertae sedis</taxon>
        <taxon>Rosa</taxon>
    </lineage>
</organism>
<keyword evidence="3" id="KW-0597">Phosphoprotein</keyword>
<evidence type="ECO:0000256" key="3">
    <source>
        <dbReference type="ARBA" id="ARBA00022553"/>
    </source>
</evidence>
<evidence type="ECO:0000256" key="4">
    <source>
        <dbReference type="ARBA" id="ARBA00022679"/>
    </source>
</evidence>
<keyword evidence="2" id="KW-0723">Serine/threonine-protein kinase</keyword>
<name>A0A2P6PMQ5_ROSCH</name>
<keyword evidence="8" id="KW-0732">Signal</keyword>
<keyword evidence="5" id="KW-0547">Nucleotide-binding</keyword>
<evidence type="ECO:0000256" key="1">
    <source>
        <dbReference type="ARBA" id="ARBA00005354"/>
    </source>
</evidence>
<dbReference type="InterPro" id="IPR011992">
    <property type="entry name" value="EF-hand-dom_pair"/>
</dbReference>
<gene>
    <name evidence="10" type="ORF">RchiOBHm_Chr6g0258891</name>
</gene>
<dbReference type="Pfam" id="PF00069">
    <property type="entry name" value="Pkinase"/>
    <property type="match status" value="1"/>
</dbReference>
<evidence type="ECO:0000313" key="10">
    <source>
        <dbReference type="EMBL" id="PRQ23214.1"/>
    </source>
</evidence>
<keyword evidence="6" id="KW-0418">Kinase</keyword>
<dbReference type="InterPro" id="IPR000719">
    <property type="entry name" value="Prot_kinase_dom"/>
</dbReference>
<accession>A0A2P6PMQ5</accession>
<dbReference type="SUPFAM" id="SSF47473">
    <property type="entry name" value="EF-hand"/>
    <property type="match status" value="1"/>
</dbReference>
<keyword evidence="11" id="KW-1185">Reference proteome</keyword>
<evidence type="ECO:0000256" key="2">
    <source>
        <dbReference type="ARBA" id="ARBA00022527"/>
    </source>
</evidence>
<dbReference type="PROSITE" id="PS50011">
    <property type="entry name" value="PROTEIN_KINASE_DOM"/>
    <property type="match status" value="1"/>
</dbReference>
<dbReference type="FunFam" id="1.10.510.10:FF:002731">
    <property type="match status" value="1"/>
</dbReference>
<dbReference type="AlphaFoldDB" id="A0A2P6PMQ5"/>
<evidence type="ECO:0000256" key="5">
    <source>
        <dbReference type="ARBA" id="ARBA00022741"/>
    </source>
</evidence>
<dbReference type="InterPro" id="IPR050205">
    <property type="entry name" value="CDPK_Ser/Thr_kinases"/>
</dbReference>
<dbReference type="OMA" id="RNEDIWH"/>
<evidence type="ECO:0000259" key="9">
    <source>
        <dbReference type="PROSITE" id="PS50011"/>
    </source>
</evidence>
<dbReference type="Gramene" id="PRQ23214">
    <property type="protein sequence ID" value="PRQ23214"/>
    <property type="gene ID" value="RchiOBHm_Chr6g0258891"/>
</dbReference>
<evidence type="ECO:0000256" key="8">
    <source>
        <dbReference type="SAM" id="SignalP"/>
    </source>
</evidence>
<dbReference type="PANTHER" id="PTHR24349">
    <property type="entry name" value="SERINE/THREONINE-PROTEIN KINASE"/>
    <property type="match status" value="1"/>
</dbReference>
<dbReference type="Proteomes" id="UP000238479">
    <property type="component" value="Chromosome 6"/>
</dbReference>
<dbReference type="GO" id="GO:0005524">
    <property type="term" value="F:ATP binding"/>
    <property type="evidence" value="ECO:0007669"/>
    <property type="project" value="UniProtKB-KW"/>
</dbReference>
<keyword evidence="7" id="KW-0067">ATP-binding</keyword>
<dbReference type="SUPFAM" id="SSF56112">
    <property type="entry name" value="Protein kinase-like (PK-like)"/>
    <property type="match status" value="1"/>
</dbReference>
<keyword evidence="4 10" id="KW-0808">Transferase</keyword>
<dbReference type="GO" id="GO:0004674">
    <property type="term" value="F:protein serine/threonine kinase activity"/>
    <property type="evidence" value="ECO:0007669"/>
    <property type="project" value="UniProtKB-KW"/>
</dbReference>
<reference evidence="10 11" key="1">
    <citation type="journal article" date="2018" name="Nat. Genet.">
        <title>The Rosa genome provides new insights in the design of modern roses.</title>
        <authorList>
            <person name="Bendahmane M."/>
        </authorList>
    </citation>
    <scope>NUCLEOTIDE SEQUENCE [LARGE SCALE GENOMIC DNA]</scope>
    <source>
        <strain evidence="11">cv. Old Blush</strain>
    </source>
</reference>
<dbReference type="InterPro" id="IPR011009">
    <property type="entry name" value="Kinase-like_dom_sf"/>
</dbReference>